<organism evidence="5 6">
    <name type="scientific">Bariatricus massiliensis</name>
    <dbReference type="NCBI Taxonomy" id="1745713"/>
    <lineage>
        <taxon>Bacteria</taxon>
        <taxon>Bacillati</taxon>
        <taxon>Bacillota</taxon>
        <taxon>Clostridia</taxon>
        <taxon>Lachnospirales</taxon>
        <taxon>Lachnospiraceae</taxon>
        <taxon>Bariatricus</taxon>
    </lineage>
</organism>
<evidence type="ECO:0000313" key="5">
    <source>
        <dbReference type="EMBL" id="MCB7387502.1"/>
    </source>
</evidence>
<sequence>MKYIDRTGERREEATGQDKLLAWVYGHALTRMLIRPFVSPAVSKLGGKVLDSRLSALAVPRFVRKNHIELQEYEEQKFRSYNAFFTRRIREEMRPIERDESVFISPCDGKASVYPIDSECRFVIKHTPYTVGQLVRSKRLAAYYEGGYAIVLRLTVDDYHRYCYIDNGEKSGQIHIPGVLHTVNPAANDVLPIYKMNTREYCLLRTEHFGTVLMMEVGALMVGRINNYHQRCEVKKGQEKGRFEFGGSTIVVLTQKGKVKIDEDILRNTEEGYETIVKMGERIGVK</sequence>
<evidence type="ECO:0000256" key="4">
    <source>
        <dbReference type="ARBA" id="ARBA00023317"/>
    </source>
</evidence>
<dbReference type="Proteomes" id="UP001299546">
    <property type="component" value="Unassembled WGS sequence"/>
</dbReference>
<dbReference type="InterPro" id="IPR003817">
    <property type="entry name" value="PS_Dcarbxylase"/>
</dbReference>
<comment type="caution">
    <text evidence="5">The sequence shown here is derived from an EMBL/GenBank/DDBJ whole genome shotgun (WGS) entry which is preliminary data.</text>
</comment>
<evidence type="ECO:0000256" key="1">
    <source>
        <dbReference type="ARBA" id="ARBA00022793"/>
    </source>
</evidence>
<keyword evidence="3" id="KW-0456">Lyase</keyword>
<accession>A0ABS8DGF4</accession>
<gene>
    <name evidence="5" type="ORF">LIZ65_09390</name>
</gene>
<evidence type="ECO:0000256" key="2">
    <source>
        <dbReference type="ARBA" id="ARBA00023145"/>
    </source>
</evidence>
<evidence type="ECO:0000313" key="6">
    <source>
        <dbReference type="Proteomes" id="UP001299546"/>
    </source>
</evidence>
<proteinExistence type="predicted"/>
<evidence type="ECO:0000256" key="3">
    <source>
        <dbReference type="ARBA" id="ARBA00023239"/>
    </source>
</evidence>
<reference evidence="5 6" key="1">
    <citation type="submission" date="2021-10" db="EMBL/GenBank/DDBJ databases">
        <title>Collection of gut derived symbiotic bacterial strains cultured from healthy donors.</title>
        <authorList>
            <person name="Lin H."/>
            <person name="Littmann E."/>
            <person name="Kohout C."/>
            <person name="Pamer E.G."/>
        </authorList>
    </citation>
    <scope>NUCLEOTIDE SEQUENCE [LARGE SCALE GENOMIC DNA]</scope>
    <source>
        <strain evidence="5 6">DFI.1.165</strain>
    </source>
</reference>
<keyword evidence="2" id="KW-0865">Zymogen</keyword>
<keyword evidence="4" id="KW-0670">Pyruvate</keyword>
<keyword evidence="1" id="KW-0210">Decarboxylase</keyword>
<dbReference type="PANTHER" id="PTHR10067:SF17">
    <property type="entry name" value="PHOSPHATIDYLSERINE DECARBOXYLASE PROENZYME 2"/>
    <property type="match status" value="1"/>
</dbReference>
<name>A0ABS8DGF4_9FIRM</name>
<dbReference type="RefSeq" id="WP_066737487.1">
    <property type="nucleotide sequence ID" value="NZ_JAJCIQ010000005.1"/>
</dbReference>
<dbReference type="Pfam" id="PF02666">
    <property type="entry name" value="PS_Dcarbxylase"/>
    <property type="match status" value="1"/>
</dbReference>
<keyword evidence="6" id="KW-1185">Reference proteome</keyword>
<dbReference type="EMBL" id="JAJCIS010000004">
    <property type="protein sequence ID" value="MCB7387502.1"/>
    <property type="molecule type" value="Genomic_DNA"/>
</dbReference>
<protein>
    <submittedName>
        <fullName evidence="5">Phosphatidylserine decarboxylase</fullName>
    </submittedName>
</protein>
<dbReference type="PANTHER" id="PTHR10067">
    <property type="entry name" value="PHOSPHATIDYLSERINE DECARBOXYLASE"/>
    <property type="match status" value="1"/>
</dbReference>